<name>A0A975S7I7_9MICC</name>
<evidence type="ECO:0000313" key="3">
    <source>
        <dbReference type="EMBL" id="QWQ37256.1"/>
    </source>
</evidence>
<dbReference type="RefSeq" id="WP_207347536.1">
    <property type="nucleotide sequence ID" value="NZ_CP076456.1"/>
</dbReference>
<sequence>MAGALAAAALAAGGLAAFSVTAAPAEAMDHTAPEHTTPDMTVPEPTAPTDPGHEHGGDPQYSTAYLERNWKPTAYDTCSAELHAEYTALGPDGKIYPTWHPAQVIDPTTGSMCTFGHEHGADPATSDIYDWVVDYLTPAEADGKTGIPFGYASEALMMYGAEHEGMAMRHEDNAGHKIFLQNNVELIDENREWVLDAQGAVVTCDFLIKQHQGSWSPDATSNNAHEAIYASKCSDGTEIISTTLSKFGNSNEFHKNCGALEAVATMGSKLPAGYGGSRQIPDAACVAEHATGEAASLWGIYELWKGENRITAADGTLLAHFDPWFGVRNPSRYYDPANSDAAQNKNGISRPVDLAWGENAAAGFPWSTVNSLAPLDWQDPASPFDGAQRDFYLNQNSVTPGTPSAVYTDPYGTGGSETAFTGSIRQHLVAGTATGAVSLSTQKFDTAADFGKNNGVHAPN</sequence>
<feature type="region of interest" description="Disordered" evidence="1">
    <location>
        <begin position="27"/>
        <end position="61"/>
    </location>
</feature>
<dbReference type="EMBL" id="CP076456">
    <property type="protein sequence ID" value="QWQ37256.1"/>
    <property type="molecule type" value="Genomic_DNA"/>
</dbReference>
<feature type="signal peptide" evidence="2">
    <location>
        <begin position="1"/>
        <end position="22"/>
    </location>
</feature>
<evidence type="ECO:0000313" key="4">
    <source>
        <dbReference type="Proteomes" id="UP000680588"/>
    </source>
</evidence>
<reference evidence="3" key="1">
    <citation type="submission" date="2021-06" db="EMBL/GenBank/DDBJ databases">
        <title>Novel species in genus Arthrobacter.</title>
        <authorList>
            <person name="Zhang G."/>
        </authorList>
    </citation>
    <scope>NUCLEOTIDE SEQUENCE</scope>
    <source>
        <strain evidence="3">Zg-ZUI122</strain>
    </source>
</reference>
<accession>A0A975S7I7</accession>
<organism evidence="3 4">
    <name type="scientific">Arthrobacter sunyaminii</name>
    <dbReference type="NCBI Taxonomy" id="2816859"/>
    <lineage>
        <taxon>Bacteria</taxon>
        <taxon>Bacillati</taxon>
        <taxon>Actinomycetota</taxon>
        <taxon>Actinomycetes</taxon>
        <taxon>Micrococcales</taxon>
        <taxon>Micrococcaceae</taxon>
        <taxon>Arthrobacter</taxon>
    </lineage>
</organism>
<keyword evidence="2" id="KW-0732">Signal</keyword>
<keyword evidence="4" id="KW-1185">Reference proteome</keyword>
<dbReference type="AlphaFoldDB" id="A0A975S7I7"/>
<evidence type="ECO:0000256" key="2">
    <source>
        <dbReference type="SAM" id="SignalP"/>
    </source>
</evidence>
<dbReference type="KEGG" id="asun:KG104_05725"/>
<dbReference type="Proteomes" id="UP000680588">
    <property type="component" value="Chromosome"/>
</dbReference>
<proteinExistence type="predicted"/>
<feature type="compositionally biased region" description="Basic and acidic residues" evidence="1">
    <location>
        <begin position="27"/>
        <end position="37"/>
    </location>
</feature>
<gene>
    <name evidence="3" type="ORF">KG104_05725</name>
</gene>
<protein>
    <submittedName>
        <fullName evidence="3">Uncharacterized protein</fullName>
    </submittedName>
</protein>
<evidence type="ECO:0000256" key="1">
    <source>
        <dbReference type="SAM" id="MobiDB-lite"/>
    </source>
</evidence>
<feature type="chain" id="PRO_5039146550" evidence="2">
    <location>
        <begin position="23"/>
        <end position="460"/>
    </location>
</feature>